<dbReference type="Proteomes" id="UP001567572">
    <property type="component" value="Unassembled WGS sequence"/>
</dbReference>
<evidence type="ECO:0000256" key="1">
    <source>
        <dbReference type="SAM" id="MobiDB-lite"/>
    </source>
</evidence>
<evidence type="ECO:0000313" key="3">
    <source>
        <dbReference type="EMBL" id="MEZ3165220.1"/>
    </source>
</evidence>
<dbReference type="PROSITE" id="PS51704">
    <property type="entry name" value="GP_PDE"/>
    <property type="match status" value="1"/>
</dbReference>
<reference evidence="3 4" key="1">
    <citation type="submission" date="2024-06" db="EMBL/GenBank/DDBJ databases">
        <title>Halorubrum miltondacostae sp. nov., a potential PHA producer isolated from an inland solar saltern in Rio Maior, Portugal.</title>
        <authorList>
            <person name="Albuquerque L."/>
            <person name="Viver T."/>
            <person name="Barroso C."/>
            <person name="Claudino R."/>
            <person name="Galvan M."/>
            <person name="Simoes G."/>
            <person name="Lobo Da Cunha A."/>
            <person name="Egas C."/>
        </authorList>
    </citation>
    <scope>NUCLEOTIDE SEQUENCE [LARGE SCALE GENOMIC DNA]</scope>
    <source>
        <strain evidence="3 4">RMP-11</strain>
    </source>
</reference>
<proteinExistence type="predicted"/>
<protein>
    <submittedName>
        <fullName evidence="3">Glycerophosphodiester phosphodiesterase</fullName>
    </submittedName>
</protein>
<dbReference type="CDD" id="cd08556">
    <property type="entry name" value="GDPD"/>
    <property type="match status" value="1"/>
</dbReference>
<dbReference type="InterPro" id="IPR017946">
    <property type="entry name" value="PLC-like_Pdiesterase_TIM-brl"/>
</dbReference>
<keyword evidence="4" id="KW-1185">Reference proteome</keyword>
<dbReference type="InterPro" id="IPR030395">
    <property type="entry name" value="GP_PDE_dom"/>
</dbReference>
<dbReference type="Gene3D" id="3.20.20.190">
    <property type="entry name" value="Phosphatidylinositol (PI) phosphodiesterase"/>
    <property type="match status" value="1"/>
</dbReference>
<dbReference type="EMBL" id="JBEDNY010000006">
    <property type="protein sequence ID" value="MEZ3165220.1"/>
    <property type="molecule type" value="Genomic_DNA"/>
</dbReference>
<dbReference type="PANTHER" id="PTHR46211">
    <property type="entry name" value="GLYCEROPHOSPHORYL DIESTER PHOSPHODIESTERASE"/>
    <property type="match status" value="1"/>
</dbReference>
<dbReference type="SUPFAM" id="SSF51695">
    <property type="entry name" value="PLC-like phosphodiesterases"/>
    <property type="match status" value="1"/>
</dbReference>
<dbReference type="AlphaFoldDB" id="A0ABD5M6D1"/>
<dbReference type="PANTHER" id="PTHR46211:SF14">
    <property type="entry name" value="GLYCEROPHOSPHODIESTER PHOSPHODIESTERASE"/>
    <property type="match status" value="1"/>
</dbReference>
<gene>
    <name evidence="3" type="ORF">ABNG04_15350</name>
</gene>
<feature type="domain" description="GP-PDE" evidence="2">
    <location>
        <begin position="76"/>
        <end position="351"/>
    </location>
</feature>
<sequence length="360" mass="37605">MARHLPELSAVETRQSMRRRRVLKGTVGITTAGALGAVYTDGGVEPEGANETSDATATQRRDSGAGPEDATPPGELTLIAHRGFAGENPENTVTAARAAARETEATAGRTVDRRADIVEIDVVPTADGDVVVFHDDNLAGRDGGDRGLTDASGVVWETETATVTGAEVLGSGDTVPRLSTLLETIPPEVGVNVELKNPGRYDLRFDKKLSPDALADRRAAWQPFVDRVVDVLDDHDNEFLCSSFCEGALAAAREASSYPVAPIVYESVGDGLAIARAHDAAAVHAPMKVITGTPFHDPAVTAGVDLVAEAHADGREVNVWTVDTWYQASRLAAAGVDGIAADYSGLLPASGETSAGDTQS</sequence>
<comment type="caution">
    <text evidence="3">The sequence shown here is derived from an EMBL/GenBank/DDBJ whole genome shotgun (WGS) entry which is preliminary data.</text>
</comment>
<evidence type="ECO:0000259" key="2">
    <source>
        <dbReference type="PROSITE" id="PS51704"/>
    </source>
</evidence>
<name>A0ABD5M6D1_9EURY</name>
<feature type="region of interest" description="Disordered" evidence="1">
    <location>
        <begin position="39"/>
        <end position="75"/>
    </location>
</feature>
<evidence type="ECO:0000313" key="4">
    <source>
        <dbReference type="Proteomes" id="UP001567572"/>
    </source>
</evidence>
<dbReference type="RefSeq" id="WP_371163258.1">
    <property type="nucleotide sequence ID" value="NZ_JBEDNX010000019.1"/>
</dbReference>
<organism evidence="3 4">
    <name type="scientific">Halorubrum miltondacostae</name>
    <dbReference type="NCBI Taxonomy" id="3076378"/>
    <lineage>
        <taxon>Archaea</taxon>
        <taxon>Methanobacteriati</taxon>
        <taxon>Methanobacteriota</taxon>
        <taxon>Stenosarchaea group</taxon>
        <taxon>Halobacteria</taxon>
        <taxon>Halobacteriales</taxon>
        <taxon>Haloferacaceae</taxon>
        <taxon>Halorubrum</taxon>
    </lineage>
</organism>
<accession>A0ABD5M6D1</accession>
<dbReference type="Pfam" id="PF03009">
    <property type="entry name" value="GDPD"/>
    <property type="match status" value="1"/>
</dbReference>